<proteinExistence type="inferred from homology"/>
<evidence type="ECO:0000313" key="5">
    <source>
        <dbReference type="Proteomes" id="UP000196531"/>
    </source>
</evidence>
<name>A0A1Y5F9U3_9BACT</name>
<dbReference type="Pfam" id="PF13407">
    <property type="entry name" value="Peripla_BP_4"/>
    <property type="match status" value="1"/>
</dbReference>
<comment type="caution">
    <text evidence="4">The sequence shown here is derived from an EMBL/GenBank/DDBJ whole genome shotgun (WGS) entry which is preliminary data.</text>
</comment>
<evidence type="ECO:0000259" key="3">
    <source>
        <dbReference type="Pfam" id="PF13407"/>
    </source>
</evidence>
<dbReference type="GO" id="GO:0030246">
    <property type="term" value="F:carbohydrate binding"/>
    <property type="evidence" value="ECO:0007669"/>
    <property type="project" value="TreeGrafter"/>
</dbReference>
<dbReference type="Proteomes" id="UP000196531">
    <property type="component" value="Unassembled WGS sequence"/>
</dbReference>
<dbReference type="GO" id="GO:0030288">
    <property type="term" value="C:outer membrane-bounded periplasmic space"/>
    <property type="evidence" value="ECO:0007669"/>
    <property type="project" value="TreeGrafter"/>
</dbReference>
<dbReference type="EMBL" id="MAAO01000005">
    <property type="protein sequence ID" value="OUR97901.1"/>
    <property type="molecule type" value="Genomic_DNA"/>
</dbReference>
<dbReference type="InterPro" id="IPR025997">
    <property type="entry name" value="SBP_2_dom"/>
</dbReference>
<dbReference type="InterPro" id="IPR050555">
    <property type="entry name" value="Bact_Solute-Bind_Prot2"/>
</dbReference>
<reference evidence="5" key="1">
    <citation type="journal article" date="2017" name="Proc. Natl. Acad. Sci. U.S.A.">
        <title>Simulation of Deepwater Horizon oil plume reveals substrate specialization within a complex community of hydrocarbon-degraders.</title>
        <authorList>
            <person name="Hu P."/>
            <person name="Dubinsky E.A."/>
            <person name="Probst A.J."/>
            <person name="Wang J."/>
            <person name="Sieber C.M.K."/>
            <person name="Tom L.M."/>
            <person name="Gardinali P."/>
            <person name="Banfield J.F."/>
            <person name="Atlas R.M."/>
            <person name="Andersen G.L."/>
        </authorList>
    </citation>
    <scope>NUCLEOTIDE SEQUENCE [LARGE SCALE GENOMIC DNA]</scope>
</reference>
<dbReference type="SUPFAM" id="SSF53822">
    <property type="entry name" value="Periplasmic binding protein-like I"/>
    <property type="match status" value="1"/>
</dbReference>
<sequence length="325" mass="36908">MEKVLLISLLLFSPLCMSQEKIYRFGFIAKESRSSFFKEIERGCMARAKELPNVECHFAKMEEANPRVQEIKLFEFMDKYKVDGLALTVINSEYMQRSIHKHVPKDFPIVTVDADFSKKVLKAEPNLRAAYIGTNNYELGFQLGELYKKSNAGGINSEYCVISGHSYTFNLNERVRGFNESLKNANGEIFTQNPRCPLYCLENSPRAISQMDHIFSVSLEKMKKSSVIFMGGWAQLSTKAYIETISSYKKYLKNGKLFSFSSDAQPAQMDLLRDGLSSGNIGQNPYKMGYDAIDILLDLVKGKKIKKVYSTGVVVCTPKNYKNCH</sequence>
<gene>
    <name evidence="4" type="ORF">A9Q84_06810</name>
</gene>
<dbReference type="Gene3D" id="3.40.50.2300">
    <property type="match status" value="2"/>
</dbReference>
<evidence type="ECO:0000256" key="2">
    <source>
        <dbReference type="ARBA" id="ARBA00007639"/>
    </source>
</evidence>
<feature type="domain" description="Periplasmic binding protein" evidence="3">
    <location>
        <begin position="25"/>
        <end position="304"/>
    </location>
</feature>
<organism evidence="4 5">
    <name type="scientific">Halobacteriovorax marinus</name>
    <dbReference type="NCBI Taxonomy" id="97084"/>
    <lineage>
        <taxon>Bacteria</taxon>
        <taxon>Pseudomonadati</taxon>
        <taxon>Bdellovibrionota</taxon>
        <taxon>Bacteriovoracia</taxon>
        <taxon>Bacteriovoracales</taxon>
        <taxon>Halobacteriovoraceae</taxon>
        <taxon>Halobacteriovorax</taxon>
    </lineage>
</organism>
<comment type="subcellular location">
    <subcellularLocation>
        <location evidence="1">Cell envelope</location>
    </subcellularLocation>
</comment>
<comment type="similarity">
    <text evidence="2">Belongs to the bacterial solute-binding protein 2 family.</text>
</comment>
<dbReference type="AlphaFoldDB" id="A0A1Y5F9U3"/>
<dbReference type="PANTHER" id="PTHR30036">
    <property type="entry name" value="D-XYLOSE-BINDING PERIPLASMIC PROTEIN"/>
    <property type="match status" value="1"/>
</dbReference>
<evidence type="ECO:0000256" key="1">
    <source>
        <dbReference type="ARBA" id="ARBA00004196"/>
    </source>
</evidence>
<protein>
    <recommendedName>
        <fullName evidence="3">Periplasmic binding protein domain-containing protein</fullName>
    </recommendedName>
</protein>
<accession>A0A1Y5F9U3</accession>
<dbReference type="InterPro" id="IPR028082">
    <property type="entry name" value="Peripla_BP_I"/>
</dbReference>
<evidence type="ECO:0000313" key="4">
    <source>
        <dbReference type="EMBL" id="OUR97901.1"/>
    </source>
</evidence>
<dbReference type="PANTHER" id="PTHR30036:SF7">
    <property type="entry name" value="ABC TRANSPORTER PERIPLASMIC-BINDING PROTEIN YPHF"/>
    <property type="match status" value="1"/>
</dbReference>